<gene>
    <name evidence="2" type="ORF">SDC9_202192</name>
</gene>
<protein>
    <recommendedName>
        <fullName evidence="1">BT-3044-like C-terminal domain-containing protein</fullName>
    </recommendedName>
</protein>
<dbReference type="InterPro" id="IPR025371">
    <property type="entry name" value="BT_3044-like_C"/>
</dbReference>
<reference evidence="2" key="1">
    <citation type="submission" date="2019-08" db="EMBL/GenBank/DDBJ databases">
        <authorList>
            <person name="Kucharzyk K."/>
            <person name="Murdoch R.W."/>
            <person name="Higgins S."/>
            <person name="Loffler F."/>
        </authorList>
    </citation>
    <scope>NUCLEOTIDE SEQUENCE</scope>
</reference>
<proteinExistence type="predicted"/>
<accession>A0A645IUJ8</accession>
<organism evidence="2">
    <name type="scientific">bioreactor metagenome</name>
    <dbReference type="NCBI Taxonomy" id="1076179"/>
    <lineage>
        <taxon>unclassified sequences</taxon>
        <taxon>metagenomes</taxon>
        <taxon>ecological metagenomes</taxon>
    </lineage>
</organism>
<dbReference type="Pfam" id="PF14274">
    <property type="entry name" value="BT_3044-like_C"/>
    <property type="match status" value="1"/>
</dbReference>
<dbReference type="AlphaFoldDB" id="A0A645IUJ8"/>
<evidence type="ECO:0000259" key="1">
    <source>
        <dbReference type="Pfam" id="PF14274"/>
    </source>
</evidence>
<evidence type="ECO:0000313" key="2">
    <source>
        <dbReference type="EMBL" id="MPN54522.1"/>
    </source>
</evidence>
<sequence length="60" mass="7185">MKLTQIDGNPDFPNTFSIVNDGYNTYKTFLLRYNYVDPDDGNTYEMSEELRLQFSERDEY</sequence>
<feature type="domain" description="BT-3044-like C-terminal" evidence="1">
    <location>
        <begin position="5"/>
        <end position="51"/>
    </location>
</feature>
<name>A0A645IUJ8_9ZZZZ</name>
<comment type="caution">
    <text evidence="2">The sequence shown here is derived from an EMBL/GenBank/DDBJ whole genome shotgun (WGS) entry which is preliminary data.</text>
</comment>
<dbReference type="EMBL" id="VSSQ01122827">
    <property type="protein sequence ID" value="MPN54522.1"/>
    <property type="molecule type" value="Genomic_DNA"/>
</dbReference>